<name>A0A8R1I0P5_CAEJA</name>
<evidence type="ECO:0000313" key="2">
    <source>
        <dbReference type="Proteomes" id="UP000005237"/>
    </source>
</evidence>
<proteinExistence type="predicted"/>
<protein>
    <submittedName>
        <fullName evidence="1">Uncharacterized protein</fullName>
    </submittedName>
</protein>
<dbReference type="Proteomes" id="UP000005237">
    <property type="component" value="Unassembled WGS sequence"/>
</dbReference>
<evidence type="ECO:0000313" key="1">
    <source>
        <dbReference type="EnsemblMetazoa" id="CJA13706.1"/>
    </source>
</evidence>
<keyword evidence="2" id="KW-1185">Reference proteome</keyword>
<accession>A0A8R1I0P5</accession>
<reference evidence="2" key="1">
    <citation type="submission" date="2010-08" db="EMBL/GenBank/DDBJ databases">
        <authorList>
            <consortium name="Caenorhabditis japonica Sequencing Consortium"/>
            <person name="Wilson R.K."/>
        </authorList>
    </citation>
    <scope>NUCLEOTIDE SEQUENCE [LARGE SCALE GENOMIC DNA]</scope>
    <source>
        <strain evidence="2">DF5081</strain>
    </source>
</reference>
<dbReference type="AlphaFoldDB" id="A0A8R1I0P5"/>
<reference evidence="1" key="2">
    <citation type="submission" date="2022-06" db="UniProtKB">
        <authorList>
            <consortium name="EnsemblMetazoa"/>
        </authorList>
    </citation>
    <scope>IDENTIFICATION</scope>
    <source>
        <strain evidence="1">DF5081</strain>
    </source>
</reference>
<organism evidence="1 2">
    <name type="scientific">Caenorhabditis japonica</name>
    <dbReference type="NCBI Taxonomy" id="281687"/>
    <lineage>
        <taxon>Eukaryota</taxon>
        <taxon>Metazoa</taxon>
        <taxon>Ecdysozoa</taxon>
        <taxon>Nematoda</taxon>
        <taxon>Chromadorea</taxon>
        <taxon>Rhabditida</taxon>
        <taxon>Rhabditina</taxon>
        <taxon>Rhabditomorpha</taxon>
        <taxon>Rhabditoidea</taxon>
        <taxon>Rhabditidae</taxon>
        <taxon>Peloderinae</taxon>
        <taxon>Caenorhabditis</taxon>
    </lineage>
</organism>
<dbReference type="EnsemblMetazoa" id="CJA13706.1">
    <property type="protein sequence ID" value="CJA13706.1"/>
    <property type="gene ID" value="WBGene00132910"/>
</dbReference>
<sequence length="104" mass="11386">MTIYDYISPAIGHRTPIHSHLQISYSSITSLLPHFSLPCSTPFSSPYQFSLPSPRVNGTAAVWTTIRSSSAIKPATRTVTVMLATIWPVSICFAMASDVRDVDD</sequence>